<evidence type="ECO:0008006" key="3">
    <source>
        <dbReference type="Google" id="ProtNLM"/>
    </source>
</evidence>
<dbReference type="SUPFAM" id="SSF53448">
    <property type="entry name" value="Nucleotide-diphospho-sugar transferases"/>
    <property type="match status" value="1"/>
</dbReference>
<protein>
    <recommendedName>
        <fullName evidence="3">Glycosyl transferase</fullName>
    </recommendedName>
</protein>
<organism evidence="1 2">
    <name type="scientific">Klebsiella electrica</name>
    <dbReference type="NCBI Taxonomy" id="1259973"/>
    <lineage>
        <taxon>Bacteria</taxon>
        <taxon>Pseudomonadati</taxon>
        <taxon>Pseudomonadota</taxon>
        <taxon>Gammaproteobacteria</taxon>
        <taxon>Enterobacterales</taxon>
        <taxon>Enterobacteriaceae</taxon>
        <taxon>Klebsiella/Raoultella group</taxon>
        <taxon>Klebsiella</taxon>
    </lineage>
</organism>
<evidence type="ECO:0000313" key="1">
    <source>
        <dbReference type="EMBL" id="WBW62915.1"/>
    </source>
</evidence>
<dbReference type="Proteomes" id="UP001210130">
    <property type="component" value="Chromosome"/>
</dbReference>
<reference evidence="1 2" key="1">
    <citation type="journal article" date="2023" name="Microbiol. Resour. Announc.">
        <title>Complete Genome Sequence of the First Colistin-Resistant Raoultella electrica Strain.</title>
        <authorList>
            <person name="Aldeia C."/>
            <person name="Campos-Madueno E.I."/>
            <person name="Sendi P."/>
            <person name="Endimiani A."/>
        </authorList>
    </citation>
    <scope>NUCLEOTIDE SEQUENCE [LARGE SCALE GENOMIC DNA]</scope>
    <source>
        <strain evidence="1 2">S2-IND-01-C</strain>
    </source>
</reference>
<name>A0AAJ5UGH2_9ENTR</name>
<dbReference type="InterPro" id="IPR029044">
    <property type="entry name" value="Nucleotide-diphossugar_trans"/>
</dbReference>
<dbReference type="EMBL" id="CP112887">
    <property type="protein sequence ID" value="WBW62915.1"/>
    <property type="molecule type" value="Genomic_DNA"/>
</dbReference>
<dbReference type="RefSeq" id="WP_271207505.1">
    <property type="nucleotide sequence ID" value="NZ_CP112887.1"/>
</dbReference>
<sequence>MIFDNVILILLYNRSPSESRTLISLLNCDFYLKNTKVILWNNGPSSISSASISKELTQRGYFFEYIETLNNESLSYIYNKVLNNNSAGRYILLDHDSVLNDSYLKDVSALSFNCVGMPLIYVNGVVVNPCINNRIMIQDDNICDLSENDIITTIGSGIVIGSDVVSQVREKFGSVFDERFYLYGVDTTFCFRIHNLISADRIKIIYGIEHSLSRLESESSNIKKFRRKERSFDLALQLRFYSSKKTLFFKLPFLIASVIKKKILRKESNIEIYYFVLALVKGRHYKVKN</sequence>
<proteinExistence type="predicted"/>
<dbReference type="AlphaFoldDB" id="A0AAJ5UGH2"/>
<accession>A0AAJ5UGH2</accession>
<gene>
    <name evidence="1" type="ORF">OR613_08380</name>
</gene>
<keyword evidence="2" id="KW-1185">Reference proteome</keyword>
<evidence type="ECO:0000313" key="2">
    <source>
        <dbReference type="Proteomes" id="UP001210130"/>
    </source>
</evidence>